<keyword evidence="2" id="KW-0175">Coiled coil</keyword>
<accession>A0A368VQ68</accession>
<dbReference type="PROSITE" id="PS50995">
    <property type="entry name" value="HTH_MARR_2"/>
    <property type="match status" value="1"/>
</dbReference>
<protein>
    <submittedName>
        <fullName evidence="4">DNA-binding MarR family transcriptional regulator</fullName>
    </submittedName>
</protein>
<organism evidence="4 5">
    <name type="scientific">Paenibacillus prosopidis</name>
    <dbReference type="NCBI Taxonomy" id="630520"/>
    <lineage>
        <taxon>Bacteria</taxon>
        <taxon>Bacillati</taxon>
        <taxon>Bacillota</taxon>
        <taxon>Bacilli</taxon>
        <taxon>Bacillales</taxon>
        <taxon>Paenibacillaceae</taxon>
        <taxon>Paenibacillus</taxon>
    </lineage>
</organism>
<evidence type="ECO:0000313" key="5">
    <source>
        <dbReference type="Proteomes" id="UP000252415"/>
    </source>
</evidence>
<gene>
    <name evidence="4" type="ORF">DFP97_11465</name>
</gene>
<keyword evidence="1 4" id="KW-0238">DNA-binding</keyword>
<dbReference type="GO" id="GO:0006950">
    <property type="term" value="P:response to stress"/>
    <property type="evidence" value="ECO:0007669"/>
    <property type="project" value="TreeGrafter"/>
</dbReference>
<dbReference type="GO" id="GO:0003677">
    <property type="term" value="F:DNA binding"/>
    <property type="evidence" value="ECO:0007669"/>
    <property type="project" value="UniProtKB-KW"/>
</dbReference>
<dbReference type="SUPFAM" id="SSF46785">
    <property type="entry name" value="Winged helix' DNA-binding domain"/>
    <property type="match status" value="1"/>
</dbReference>
<dbReference type="InterPro" id="IPR036390">
    <property type="entry name" value="WH_DNA-bd_sf"/>
</dbReference>
<evidence type="ECO:0000259" key="3">
    <source>
        <dbReference type="PROSITE" id="PS50995"/>
    </source>
</evidence>
<comment type="caution">
    <text evidence="4">The sequence shown here is derived from an EMBL/GenBank/DDBJ whole genome shotgun (WGS) entry which is preliminary data.</text>
</comment>
<dbReference type="InterPro" id="IPR039422">
    <property type="entry name" value="MarR/SlyA-like"/>
</dbReference>
<name>A0A368VQ68_9BACL</name>
<dbReference type="SMART" id="SM00347">
    <property type="entry name" value="HTH_MARR"/>
    <property type="match status" value="1"/>
</dbReference>
<dbReference type="Gene3D" id="1.10.10.10">
    <property type="entry name" value="Winged helix-like DNA-binding domain superfamily/Winged helix DNA-binding domain"/>
    <property type="match status" value="1"/>
</dbReference>
<dbReference type="AlphaFoldDB" id="A0A368VQ68"/>
<evidence type="ECO:0000256" key="1">
    <source>
        <dbReference type="ARBA" id="ARBA00023125"/>
    </source>
</evidence>
<sequence>MDNKDFFHKFVAFLTAVHQVTHEVTKDVKSDDLTPVQYSILEYIAVSQPVTLSQISDCQHMSMPNTSREIKKLSEKNLCEKFAVAEDRRKQYVRLSTEGEAMMNDAFTRIEARFMHRLKDASQEELEEIERALDVLHTKLFYSGKS</sequence>
<feature type="domain" description="HTH marR-type" evidence="3">
    <location>
        <begin position="1"/>
        <end position="138"/>
    </location>
</feature>
<dbReference type="RefSeq" id="WP_114382167.1">
    <property type="nucleotide sequence ID" value="NZ_QPJD01000014.1"/>
</dbReference>
<keyword evidence="5" id="KW-1185">Reference proteome</keyword>
<dbReference type="PANTHER" id="PTHR33164:SF43">
    <property type="entry name" value="HTH-TYPE TRANSCRIPTIONAL REPRESSOR YETL"/>
    <property type="match status" value="1"/>
</dbReference>
<dbReference type="Proteomes" id="UP000252415">
    <property type="component" value="Unassembled WGS sequence"/>
</dbReference>
<dbReference type="InterPro" id="IPR036388">
    <property type="entry name" value="WH-like_DNA-bd_sf"/>
</dbReference>
<evidence type="ECO:0000256" key="2">
    <source>
        <dbReference type="SAM" id="Coils"/>
    </source>
</evidence>
<feature type="coiled-coil region" evidence="2">
    <location>
        <begin position="112"/>
        <end position="139"/>
    </location>
</feature>
<dbReference type="OrthoDB" id="2314798at2"/>
<dbReference type="GO" id="GO:0003700">
    <property type="term" value="F:DNA-binding transcription factor activity"/>
    <property type="evidence" value="ECO:0007669"/>
    <property type="project" value="InterPro"/>
</dbReference>
<dbReference type="InterPro" id="IPR000835">
    <property type="entry name" value="HTH_MarR-typ"/>
</dbReference>
<dbReference type="PANTHER" id="PTHR33164">
    <property type="entry name" value="TRANSCRIPTIONAL REGULATOR, MARR FAMILY"/>
    <property type="match status" value="1"/>
</dbReference>
<dbReference type="Pfam" id="PF12802">
    <property type="entry name" value="MarR_2"/>
    <property type="match status" value="1"/>
</dbReference>
<dbReference type="EMBL" id="QPJD01000014">
    <property type="protein sequence ID" value="RCW43002.1"/>
    <property type="molecule type" value="Genomic_DNA"/>
</dbReference>
<proteinExistence type="predicted"/>
<evidence type="ECO:0000313" key="4">
    <source>
        <dbReference type="EMBL" id="RCW43002.1"/>
    </source>
</evidence>
<reference evidence="4 5" key="1">
    <citation type="submission" date="2018-07" db="EMBL/GenBank/DDBJ databases">
        <title>Genomic Encyclopedia of Type Strains, Phase III (KMG-III): the genomes of soil and plant-associated and newly described type strains.</title>
        <authorList>
            <person name="Whitman W."/>
        </authorList>
    </citation>
    <scope>NUCLEOTIDE SEQUENCE [LARGE SCALE GENOMIC DNA]</scope>
    <source>
        <strain evidence="4 5">CECT 7506</strain>
    </source>
</reference>